<dbReference type="Proteomes" id="UP000686327">
    <property type="component" value="Unassembled WGS sequence"/>
</dbReference>
<name>A0ABS6DGQ8_9ENTR</name>
<reference evidence="1 2" key="1">
    <citation type="submission" date="2021-04" db="EMBL/GenBank/DDBJ databases">
        <authorList>
            <person name="Seiffert S.N."/>
        </authorList>
    </citation>
    <scope>NUCLEOTIDE SEQUENCE [LARGE SCALE GENOMIC DNA]</scope>
    <source>
        <strain evidence="1 2">1</strain>
    </source>
</reference>
<dbReference type="RefSeq" id="WP_216375618.1">
    <property type="nucleotide sequence ID" value="NZ_JAGRYT010000038.1"/>
</dbReference>
<keyword evidence="2" id="KW-1185">Reference proteome</keyword>
<comment type="caution">
    <text evidence="1">The sequence shown here is derived from an EMBL/GenBank/DDBJ whole genome shotgun (WGS) entry which is preliminary data.</text>
</comment>
<gene>
    <name evidence="1" type="ORF">KC222_10215</name>
</gene>
<proteinExistence type="predicted"/>
<dbReference type="EMBL" id="JAGRYU010000013">
    <property type="protein sequence ID" value="MBU4682389.1"/>
    <property type="molecule type" value="Genomic_DNA"/>
</dbReference>
<evidence type="ECO:0000313" key="2">
    <source>
        <dbReference type="Proteomes" id="UP000686327"/>
    </source>
</evidence>
<evidence type="ECO:0000313" key="1">
    <source>
        <dbReference type="EMBL" id="MBU4682389.1"/>
    </source>
</evidence>
<sequence>MAKKEYGIMPPFPQLVAMLRGSKQRHFVFGIDWWNKQIIVFKDGIPELIPIEKVKFVEPSAEEVEMLSKM</sequence>
<accession>A0ABS6DGQ8</accession>
<protein>
    <submittedName>
        <fullName evidence="1">Uncharacterized protein</fullName>
    </submittedName>
</protein>
<reference evidence="2" key="2">
    <citation type="submission" date="2023-07" db="EMBL/GenBank/DDBJ databases">
        <title>Cedecea davisae an AmpC producer and its therapeutic implications.</title>
        <authorList>
            <person name="Notter J."/>
        </authorList>
    </citation>
    <scope>NUCLEOTIDE SEQUENCE [LARGE SCALE GENOMIC DNA]</scope>
    <source>
        <strain evidence="2">1</strain>
    </source>
</reference>
<organism evidence="1 2">
    <name type="scientific">Cedecea davisae</name>
    <dbReference type="NCBI Taxonomy" id="158484"/>
    <lineage>
        <taxon>Bacteria</taxon>
        <taxon>Pseudomonadati</taxon>
        <taxon>Pseudomonadota</taxon>
        <taxon>Gammaproteobacteria</taxon>
        <taxon>Enterobacterales</taxon>
        <taxon>Enterobacteriaceae</taxon>
        <taxon>Cedecea</taxon>
    </lineage>
</organism>